<feature type="region of interest" description="Disordered" evidence="5">
    <location>
        <begin position="536"/>
        <end position="557"/>
    </location>
</feature>
<dbReference type="InterPro" id="IPR041569">
    <property type="entry name" value="AAA_lid_3"/>
</dbReference>
<comment type="caution">
    <text evidence="7">The sequence shown here is derived from an EMBL/GenBank/DDBJ whole genome shotgun (WGS) entry which is preliminary data.</text>
</comment>
<keyword evidence="3" id="KW-1000">Mitochondrion outer membrane</keyword>
<feature type="region of interest" description="Disordered" evidence="5">
    <location>
        <begin position="842"/>
        <end position="880"/>
    </location>
</feature>
<evidence type="ECO:0000256" key="2">
    <source>
        <dbReference type="ARBA" id="ARBA00022741"/>
    </source>
</evidence>
<dbReference type="GO" id="GO:0005524">
    <property type="term" value="F:ATP binding"/>
    <property type="evidence" value="ECO:0007669"/>
    <property type="project" value="UniProtKB-KW"/>
</dbReference>
<evidence type="ECO:0000256" key="4">
    <source>
        <dbReference type="ARBA" id="ARBA00022840"/>
    </source>
</evidence>
<feature type="compositionally biased region" description="Polar residues" evidence="5">
    <location>
        <begin position="536"/>
        <end position="545"/>
    </location>
</feature>
<feature type="compositionally biased region" description="Acidic residues" evidence="5">
    <location>
        <begin position="858"/>
        <end position="867"/>
    </location>
</feature>
<feature type="compositionally biased region" description="Basic and acidic residues" evidence="5">
    <location>
        <begin position="263"/>
        <end position="278"/>
    </location>
</feature>
<keyword evidence="7" id="KW-0378">Hydrolase</keyword>
<gene>
    <name evidence="7" type="ORF">QBC37DRAFT_415998</name>
</gene>
<keyword evidence="3" id="KW-0496">Mitochondrion</keyword>
<evidence type="ECO:0000256" key="3">
    <source>
        <dbReference type="ARBA" id="ARBA00022787"/>
    </source>
</evidence>
<evidence type="ECO:0000313" key="7">
    <source>
        <dbReference type="EMBL" id="KAK4216906.1"/>
    </source>
</evidence>
<reference evidence="7" key="2">
    <citation type="submission" date="2023-05" db="EMBL/GenBank/DDBJ databases">
        <authorList>
            <consortium name="Lawrence Berkeley National Laboratory"/>
            <person name="Steindorff A."/>
            <person name="Hensen N."/>
            <person name="Bonometti L."/>
            <person name="Westerberg I."/>
            <person name="Brannstrom I.O."/>
            <person name="Guillou S."/>
            <person name="Cros-Aarteil S."/>
            <person name="Calhoun S."/>
            <person name="Haridas S."/>
            <person name="Kuo A."/>
            <person name="Mondo S."/>
            <person name="Pangilinan J."/>
            <person name="Riley R."/>
            <person name="Labutti K."/>
            <person name="Andreopoulos B."/>
            <person name="Lipzen A."/>
            <person name="Chen C."/>
            <person name="Yanf M."/>
            <person name="Daum C."/>
            <person name="Ng V."/>
            <person name="Clum A."/>
            <person name="Ohm R."/>
            <person name="Martin F."/>
            <person name="Silar P."/>
            <person name="Natvig D."/>
            <person name="Lalanne C."/>
            <person name="Gautier V."/>
            <person name="Ament-Velasquez S.L."/>
            <person name="Kruys A."/>
            <person name="Hutchinson M.I."/>
            <person name="Powell A.J."/>
            <person name="Barry K."/>
            <person name="Miller A.N."/>
            <person name="Grigoriev I.V."/>
            <person name="Debuchy R."/>
            <person name="Gladieux P."/>
            <person name="Thoren M.H."/>
            <person name="Johannesson H."/>
        </authorList>
    </citation>
    <scope>NUCLEOTIDE SEQUENCE</scope>
    <source>
        <strain evidence="7">PSN293</strain>
    </source>
</reference>
<evidence type="ECO:0000256" key="1">
    <source>
        <dbReference type="ARBA" id="ARBA00004572"/>
    </source>
</evidence>
<sequence length="924" mass="102084">MSDNSINKEPVLEFSDGEDAVVLNRSDAEQSDDERPSVPEAPEHHVDEQDDGPVDSPVGPPEVAHNSNDDAAQGSEAQEDKDLDRPDVTTKAPPKYTIPNWFLAHNVRTGKELDSDLQSPCRIVVAGDNVETDKSKPAEDKIVNLPEYELSQSTISSLRDLTAAALVPDKRGKLSTFCLGPVIRGLTDDEFPLLSGLLHLVAKDLDASLVSFGWEDLEELGREFDGQDQLGAADESGSDDSEPATQAQDQEEEDSHPDPSPLESERDSKQSEQEETKSMNELTARYFSCWPVKNAKCDDWKRVQAAIDAVIDSHLVKSTQQDPVLMIHIQAANRIAFKNGSAEEYRTLCRFADNVIARRSSNQRVVLIGSMIRHPTEYQYGYDAEEKLADFMDVGKCGSMLDFRAESLLSLYLPRIEGESTCSDETLNKSAAFTKRRMNLGLLKRALRGNIAHLFRDEVRTMLEPSVGDPTKGWFDPEKSLDDEEWGRKYWTQEDIDNAVVRIQGRALGKSCLELEDVRAVLRQVDLIGDPTYSSVAVSSPGSDESATEDVVEDEKPESWAEKIERIKGEATDVELDLIDNVVNPDSIDVTFDEVVMDPSTKEHLQTLISLSSSSSSPAFFLPIATSRFLKSQLRLSSTLLYGPSGTGKTHLARAIASCFPGSSFLALDAAALVSKWTGETEKAIQAAFSVARKLSPCVLFMDEVDALFYKRTNDDSSWQRSALAQFLMEMDGINKDAATDEPFVVVATNRPQDLDEAFYRRLPSKIYFGLPGQEARGQILEGLVGGDLDDDGEGEGKVTIDGLASMTEGYSGSDLKNLCAEAALIWAVDMVKAREKELKLRDEKTAESEVVEKDEQGSEADGEESKEEEKEKLEETKNLDEVKVKVGATHFAKALTKVRPSVSRVGQQGLEQFRRRFNPGSRV</sequence>
<keyword evidence="3" id="KW-0472">Membrane</keyword>
<feature type="compositionally biased region" description="Acidic residues" evidence="5">
    <location>
        <begin position="546"/>
        <end position="556"/>
    </location>
</feature>
<dbReference type="Pfam" id="PF00004">
    <property type="entry name" value="AAA"/>
    <property type="match status" value="1"/>
</dbReference>
<dbReference type="SUPFAM" id="SSF52540">
    <property type="entry name" value="P-loop containing nucleoside triphosphate hydrolases"/>
    <property type="match status" value="1"/>
</dbReference>
<keyword evidence="2" id="KW-0547">Nucleotide-binding</keyword>
<dbReference type="PANTHER" id="PTHR45644:SF56">
    <property type="entry name" value="AAA ATPASE, PUTATIVE (AFU_ORTHOLOGUE AFUA_2G12920)-RELATED"/>
    <property type="match status" value="1"/>
</dbReference>
<feature type="compositionally biased region" description="Basic and acidic residues" evidence="5">
    <location>
        <begin position="842"/>
        <end position="857"/>
    </location>
</feature>
<dbReference type="EMBL" id="MU858064">
    <property type="protein sequence ID" value="KAK4216906.1"/>
    <property type="molecule type" value="Genomic_DNA"/>
</dbReference>
<dbReference type="InterPro" id="IPR027417">
    <property type="entry name" value="P-loop_NTPase"/>
</dbReference>
<keyword evidence="4" id="KW-0067">ATP-binding</keyword>
<feature type="domain" description="AAA+ ATPase" evidence="6">
    <location>
        <begin position="635"/>
        <end position="773"/>
    </location>
</feature>
<feature type="compositionally biased region" description="Basic and acidic residues" evidence="5">
    <location>
        <begin position="33"/>
        <end position="47"/>
    </location>
</feature>
<evidence type="ECO:0000313" key="8">
    <source>
        <dbReference type="Proteomes" id="UP001301769"/>
    </source>
</evidence>
<protein>
    <submittedName>
        <fullName evidence="7">P-loop containing nucleoside triphosphate hydrolase protein</fullName>
    </submittedName>
</protein>
<evidence type="ECO:0000256" key="5">
    <source>
        <dbReference type="SAM" id="MobiDB-lite"/>
    </source>
</evidence>
<feature type="region of interest" description="Disordered" evidence="5">
    <location>
        <begin position="1"/>
        <end position="95"/>
    </location>
</feature>
<organism evidence="7 8">
    <name type="scientific">Rhypophila decipiens</name>
    <dbReference type="NCBI Taxonomy" id="261697"/>
    <lineage>
        <taxon>Eukaryota</taxon>
        <taxon>Fungi</taxon>
        <taxon>Dikarya</taxon>
        <taxon>Ascomycota</taxon>
        <taxon>Pezizomycotina</taxon>
        <taxon>Sordariomycetes</taxon>
        <taxon>Sordariomycetidae</taxon>
        <taxon>Sordariales</taxon>
        <taxon>Naviculisporaceae</taxon>
        <taxon>Rhypophila</taxon>
    </lineage>
</organism>
<dbReference type="SMART" id="SM00382">
    <property type="entry name" value="AAA"/>
    <property type="match status" value="1"/>
</dbReference>
<dbReference type="InterPro" id="IPR003959">
    <property type="entry name" value="ATPase_AAA_core"/>
</dbReference>
<dbReference type="AlphaFoldDB" id="A0AAN7B8R4"/>
<comment type="subcellular location">
    <subcellularLocation>
        <location evidence="1">Mitochondrion outer membrane</location>
        <topology evidence="1">Single-pass membrane protein</topology>
    </subcellularLocation>
</comment>
<dbReference type="GO" id="GO:0005741">
    <property type="term" value="C:mitochondrial outer membrane"/>
    <property type="evidence" value="ECO:0007669"/>
    <property type="project" value="UniProtKB-SubCell"/>
</dbReference>
<feature type="compositionally biased region" description="Basic and acidic residues" evidence="5">
    <location>
        <begin position="78"/>
        <end position="88"/>
    </location>
</feature>
<feature type="compositionally biased region" description="Basic and acidic residues" evidence="5">
    <location>
        <begin position="868"/>
        <end position="880"/>
    </location>
</feature>
<dbReference type="InterPro" id="IPR003593">
    <property type="entry name" value="AAA+_ATPase"/>
</dbReference>
<proteinExistence type="predicted"/>
<dbReference type="Proteomes" id="UP001301769">
    <property type="component" value="Unassembled WGS sequence"/>
</dbReference>
<dbReference type="Pfam" id="PF17862">
    <property type="entry name" value="AAA_lid_3"/>
    <property type="match status" value="1"/>
</dbReference>
<dbReference type="Gene3D" id="6.10.20.150">
    <property type="match status" value="1"/>
</dbReference>
<evidence type="ECO:0000259" key="6">
    <source>
        <dbReference type="SMART" id="SM00382"/>
    </source>
</evidence>
<keyword evidence="8" id="KW-1185">Reference proteome</keyword>
<accession>A0AAN7B8R4</accession>
<reference evidence="7" key="1">
    <citation type="journal article" date="2023" name="Mol. Phylogenet. Evol.">
        <title>Genome-scale phylogeny and comparative genomics of the fungal order Sordariales.</title>
        <authorList>
            <person name="Hensen N."/>
            <person name="Bonometti L."/>
            <person name="Westerberg I."/>
            <person name="Brannstrom I.O."/>
            <person name="Guillou S."/>
            <person name="Cros-Aarteil S."/>
            <person name="Calhoun S."/>
            <person name="Haridas S."/>
            <person name="Kuo A."/>
            <person name="Mondo S."/>
            <person name="Pangilinan J."/>
            <person name="Riley R."/>
            <person name="LaButti K."/>
            <person name="Andreopoulos B."/>
            <person name="Lipzen A."/>
            <person name="Chen C."/>
            <person name="Yan M."/>
            <person name="Daum C."/>
            <person name="Ng V."/>
            <person name="Clum A."/>
            <person name="Steindorff A."/>
            <person name="Ohm R.A."/>
            <person name="Martin F."/>
            <person name="Silar P."/>
            <person name="Natvig D.O."/>
            <person name="Lalanne C."/>
            <person name="Gautier V."/>
            <person name="Ament-Velasquez S.L."/>
            <person name="Kruys A."/>
            <person name="Hutchinson M.I."/>
            <person name="Powell A.J."/>
            <person name="Barry K."/>
            <person name="Miller A.N."/>
            <person name="Grigoriev I.V."/>
            <person name="Debuchy R."/>
            <person name="Gladieux P."/>
            <person name="Hiltunen Thoren M."/>
            <person name="Johannesson H."/>
        </authorList>
    </citation>
    <scope>NUCLEOTIDE SEQUENCE</scope>
    <source>
        <strain evidence="7">PSN293</strain>
    </source>
</reference>
<dbReference type="Gene3D" id="3.40.50.300">
    <property type="entry name" value="P-loop containing nucleotide triphosphate hydrolases"/>
    <property type="match status" value="1"/>
</dbReference>
<dbReference type="PANTHER" id="PTHR45644">
    <property type="entry name" value="AAA ATPASE, PUTATIVE (AFU_ORTHOLOGUE AFUA_2G12920)-RELATED-RELATED"/>
    <property type="match status" value="1"/>
</dbReference>
<name>A0AAN7B8R4_9PEZI</name>
<feature type="region of interest" description="Disordered" evidence="5">
    <location>
        <begin position="229"/>
        <end position="278"/>
    </location>
</feature>
<dbReference type="InterPro" id="IPR051701">
    <property type="entry name" value="Mito_OM_Translocase_MSP1"/>
</dbReference>
<dbReference type="GO" id="GO:0016887">
    <property type="term" value="F:ATP hydrolysis activity"/>
    <property type="evidence" value="ECO:0007669"/>
    <property type="project" value="InterPro"/>
</dbReference>